<evidence type="ECO:0000256" key="4">
    <source>
        <dbReference type="ARBA" id="ARBA00023163"/>
    </source>
</evidence>
<evidence type="ECO:0000313" key="15">
    <source>
        <dbReference type="Proteomes" id="UP001497444"/>
    </source>
</evidence>
<protein>
    <recommendedName>
        <fullName evidence="16">B-block binding subunit of TFIIIC domain-containing protein</fullName>
    </recommendedName>
</protein>
<evidence type="ECO:0000259" key="8">
    <source>
        <dbReference type="Pfam" id="PF23704"/>
    </source>
</evidence>
<dbReference type="InterPro" id="IPR044210">
    <property type="entry name" value="Tfc3-like"/>
</dbReference>
<dbReference type="Pfam" id="PF04182">
    <property type="entry name" value="B-block_TFIIIC"/>
    <property type="match status" value="1"/>
</dbReference>
<feature type="domain" description="DUF7647" evidence="13">
    <location>
        <begin position="781"/>
        <end position="957"/>
    </location>
</feature>
<dbReference type="PANTHER" id="PTHR15180">
    <property type="entry name" value="GENERAL TRANSCRIPTION FACTOR 3C POLYPEPTIDE 1"/>
    <property type="match status" value="1"/>
</dbReference>
<feature type="domain" description="General transcription factor 3C polypeptide 1 winged-helix" evidence="8">
    <location>
        <begin position="1"/>
        <end position="121"/>
    </location>
</feature>
<proteinExistence type="predicted"/>
<organism evidence="14 15">
    <name type="scientific">Sphagnum jensenii</name>
    <dbReference type="NCBI Taxonomy" id="128206"/>
    <lineage>
        <taxon>Eukaryota</taxon>
        <taxon>Viridiplantae</taxon>
        <taxon>Streptophyta</taxon>
        <taxon>Embryophyta</taxon>
        <taxon>Bryophyta</taxon>
        <taxon>Sphagnophytina</taxon>
        <taxon>Sphagnopsida</taxon>
        <taxon>Sphagnales</taxon>
        <taxon>Sphagnaceae</taxon>
        <taxon>Sphagnum</taxon>
    </lineage>
</organism>
<dbReference type="CDD" id="cd16169">
    <property type="entry name" value="Tau138_eWH"/>
    <property type="match status" value="1"/>
</dbReference>
<feature type="compositionally biased region" description="Basic residues" evidence="6">
    <location>
        <begin position="473"/>
        <end position="482"/>
    </location>
</feature>
<dbReference type="Pfam" id="PF24658">
    <property type="entry name" value="DUF7647"/>
    <property type="match status" value="1"/>
</dbReference>
<dbReference type="Pfam" id="PF24101">
    <property type="entry name" value="WHD_GTF3C1"/>
    <property type="match status" value="1"/>
</dbReference>
<comment type="subcellular location">
    <subcellularLocation>
        <location evidence="1">Nucleus</location>
    </subcellularLocation>
</comment>
<evidence type="ECO:0000259" key="7">
    <source>
        <dbReference type="Pfam" id="PF04182"/>
    </source>
</evidence>
<sequence>MDALLSAALQEVAVEGIQGCSLPKLWAGLQAAAAAAGGTASSSSSSSSLSKMQLTARTKQMLWQQLLKVPGLLLLLLQDESAQTELLECSSPSIQSVEEAETLGVCMIAPEGLRDCCLGIYDLKFCDAHLSKDQRDILERLARARSHGITQSQLAKDFKIGGNKMFYVLKSLEARGLVMRQATIVRTQSSLTENALLQPNNSVPIVTTNLVHLTRYMKEQALGSHQRFEIRSSNCNVSDMPPSISGDTSCAQENSSKGDGLYINDDFPAMARVCEQLEVADGKVLVVSDLKLDLGYRFAHGHRHWRRLMKRLQDAGYVEVFSAKIAESKIASCIRLLKSFDAKTFGVGNDGTESENSIWGARRGQVTEQVVEVPLDRQIYDLIDSAGPEGLYMTDIWKKMGLNNKRNYYRVTNMLAMQSIVSEAVNHKRSMMYRLRTISNATHGAPHVPANPEFYKLLPLSSLPNVGREHGGKSRQRRRVSEKRKVEVDATKATGRAGSMERQFEEEEESNGRQLDESCALVVVDTPHAEVHKGRSVVAMEISPARMLSEPLPLTVQSSFPPVSMFRSGQQYPCTPQTTTGAQRELRILQRLQEEKFVPRVELHRWLEDAEKERRGTMMDRKTLTRVLQKLQREGRCKCILLSMPGLTNCGRSRVSEVVLLPSVEIVPELLTALHDRIRNFEMNIRGQGSVKVKSDVVPVLSGVTRMSSSRGMTRGSGSTVEMEAEKACSLQENGFIPAKMVRVRMLHYFLWSYISDILDGGNSEHSAAPNGGHDDLNINASSCKVFVLSAALKAMPLELFLQVIGSTRKIENLGSYCRQGLRLCDCSEEEIGCLTSTNASGRLSWLIDVLRRLKVNILNQEMSKYSGSTPEASLTYAMESQPYLEEPAPQPLSSLSLDSFDLTPRARHEFTLTSKDSLDAYWQTLEYFFSGATPTIARRAFPGSNVPELFGLRSWTSLRVMSLDQRIELMKRVEAGGIDRRITATECAAIAKNLNLSLEQVLRFSYEKNKRARLQALQKESTVESGMGDIEAMNTGGHRIKPHPSNSFKNPILLSGPRELLVTGGVDNDNQGFAEGTGDEDDDDGREVLEDNPINYVNVVTKLKPARSRRFPWSEDLDRILVCCYARQRAMLGARIHRVDWVTMPLLPAPPAACRRRIAQLKSDLSVRKALMNLCSLLAARYMKNIQSKDAQQSWDPRIDVISNPSQPTISAIGGDTISSWGDREQLSTCQRGLEVEQDFAWDSFEEPSIGVAVNEVMRLRRVAKACSGKRVAGIRPVPSLGPDGQMMDTDFSGKNGEMVLLNKIAGTSPEDFLMLSFPSSSSLSPFLTVRTRPARVRPRKRKDVPVSLNGMTSEETVQGSLGVANAVELVKLVLLNSSLKAEVPRPLVDALRRCEESHIFAAFTFIRNKELVIVGQDNQPFVLSPKFFHNASASRFPFGTGSEAISMIEWLATHNAALEESWVPLPADNLCGQLLQLLAVMAEGEVSMAPFLPSNGLGESEDNYNVVVGVKRKPEGGQEVGFVKPKIQRTQDASPGFRRERGFPGIHVCLHQASKPLGSLLQAYSTKGSKTSEQTLTEIFEQANTAPVIGDCILESGIESEEVPSVDYTDSTEANTELLESGIVKGDDISRLSVVNVVDEGMGVGHGHSSVLADCIQHFCQVSKGGEDMNDSEGFNLKPLFLEAVLDIIEDAGAEGLSISHLAESLTRIEFFFQIFYVLRSKSFIQLFKWGKHAGTSVDNGCLRLAVSEEENMDSANTVIGGLNDLVTRHWSSMQLRNPPGLLKDNSGHRRVLIHVDKDANSEEAQSVPILPWLTPDGGTNSRMLKALSRRVMGMVMLNPGVTEDQLVEHLNVLNPQTARQLLEILELDGHVKVRTILQPSPALPPRLLCYIMQENSATANPSWTRHYYANVLSASLL</sequence>
<feature type="region of interest" description="Disordered" evidence="6">
    <location>
        <begin position="465"/>
        <end position="513"/>
    </location>
</feature>
<dbReference type="Pfam" id="PF24657">
    <property type="entry name" value="DUF7646"/>
    <property type="match status" value="1"/>
</dbReference>
<dbReference type="PANTHER" id="PTHR15180:SF1">
    <property type="entry name" value="GENERAL TRANSCRIPTION FACTOR 3C POLYPEPTIDE 1"/>
    <property type="match status" value="1"/>
</dbReference>
<evidence type="ECO:0000256" key="6">
    <source>
        <dbReference type="SAM" id="MobiDB-lite"/>
    </source>
</evidence>
<name>A0ABP0X4L9_9BRYO</name>
<dbReference type="EMBL" id="OZ020100">
    <property type="protein sequence ID" value="CAK9273509.1"/>
    <property type="molecule type" value="Genomic_DNA"/>
</dbReference>
<feature type="domain" description="DUF7645" evidence="11">
    <location>
        <begin position="958"/>
        <end position="1016"/>
    </location>
</feature>
<feature type="domain" description="DUF7599" evidence="10">
    <location>
        <begin position="264"/>
        <end position="345"/>
    </location>
</feature>
<dbReference type="InterPro" id="IPR036388">
    <property type="entry name" value="WH-like_DNA-bd_sf"/>
</dbReference>
<gene>
    <name evidence="14" type="ORF">CSSPJE1EN1_LOCUS18987</name>
</gene>
<keyword evidence="15" id="KW-1185">Reference proteome</keyword>
<dbReference type="InterPro" id="IPR056063">
    <property type="entry name" value="DUF7646"/>
</dbReference>
<evidence type="ECO:0000259" key="11">
    <source>
        <dbReference type="Pfam" id="PF24655"/>
    </source>
</evidence>
<dbReference type="SUPFAM" id="SSF46785">
    <property type="entry name" value="Winged helix' DNA-binding domain"/>
    <property type="match status" value="1"/>
</dbReference>
<evidence type="ECO:0000313" key="14">
    <source>
        <dbReference type="EMBL" id="CAK9273509.1"/>
    </source>
</evidence>
<keyword evidence="2" id="KW-0597">Phosphoprotein</keyword>
<dbReference type="Gene3D" id="1.10.10.10">
    <property type="entry name" value="Winged helix-like DNA-binding domain superfamily/Winged helix DNA-binding domain"/>
    <property type="match status" value="1"/>
</dbReference>
<dbReference type="Pfam" id="PF23704">
    <property type="entry name" value="WHD_GTF3C1_N"/>
    <property type="match status" value="1"/>
</dbReference>
<evidence type="ECO:0008006" key="16">
    <source>
        <dbReference type="Google" id="ProtNLM"/>
    </source>
</evidence>
<keyword evidence="5" id="KW-0539">Nucleus</keyword>
<evidence type="ECO:0000259" key="9">
    <source>
        <dbReference type="Pfam" id="PF24101"/>
    </source>
</evidence>
<dbReference type="InterPro" id="IPR056062">
    <property type="entry name" value="DUF7645"/>
</dbReference>
<accession>A0ABP0X4L9</accession>
<keyword evidence="4" id="KW-0804">Transcription</keyword>
<evidence type="ECO:0000259" key="12">
    <source>
        <dbReference type="Pfam" id="PF24657"/>
    </source>
</evidence>
<dbReference type="InterPro" id="IPR056467">
    <property type="entry name" value="eWH_GTF3C1"/>
</dbReference>
<feature type="domain" description="B-block binding subunit of TFIIIC" evidence="7">
    <location>
        <begin position="132"/>
        <end position="218"/>
    </location>
</feature>
<dbReference type="InterPro" id="IPR007309">
    <property type="entry name" value="TFIIIC_Bblock-bd"/>
</dbReference>
<dbReference type="Pfam" id="PF24538">
    <property type="entry name" value="DUF7599"/>
    <property type="match status" value="1"/>
</dbReference>
<dbReference type="Proteomes" id="UP001497444">
    <property type="component" value="Chromosome 5"/>
</dbReference>
<keyword evidence="3" id="KW-0238">DNA-binding</keyword>
<evidence type="ECO:0000256" key="1">
    <source>
        <dbReference type="ARBA" id="ARBA00004123"/>
    </source>
</evidence>
<evidence type="ECO:0000259" key="13">
    <source>
        <dbReference type="Pfam" id="PF24658"/>
    </source>
</evidence>
<reference evidence="14" key="1">
    <citation type="submission" date="2024-02" db="EMBL/GenBank/DDBJ databases">
        <authorList>
            <consortium name="ELIXIR-Norway"/>
            <consortium name="Elixir Norway"/>
        </authorList>
    </citation>
    <scope>NUCLEOTIDE SEQUENCE</scope>
</reference>
<dbReference type="InterPro" id="IPR056064">
    <property type="entry name" value="DUF7647"/>
</dbReference>
<dbReference type="InterPro" id="IPR056428">
    <property type="entry name" value="WH_GTF3C1"/>
</dbReference>
<dbReference type="InterPro" id="IPR036390">
    <property type="entry name" value="WH_DNA-bd_sf"/>
</dbReference>
<evidence type="ECO:0000259" key="10">
    <source>
        <dbReference type="Pfam" id="PF24538"/>
    </source>
</evidence>
<dbReference type="Pfam" id="PF24655">
    <property type="entry name" value="DUF7645"/>
    <property type="match status" value="1"/>
</dbReference>
<evidence type="ECO:0000256" key="2">
    <source>
        <dbReference type="ARBA" id="ARBA00022553"/>
    </source>
</evidence>
<dbReference type="InterPro" id="IPR035625">
    <property type="entry name" value="Tfc3-like_eWH"/>
</dbReference>
<evidence type="ECO:0000256" key="3">
    <source>
        <dbReference type="ARBA" id="ARBA00023125"/>
    </source>
</evidence>
<feature type="domain" description="GTF3C1 extended winged-helix" evidence="9">
    <location>
        <begin position="578"/>
        <end position="686"/>
    </location>
</feature>
<evidence type="ECO:0000256" key="5">
    <source>
        <dbReference type="ARBA" id="ARBA00023242"/>
    </source>
</evidence>
<feature type="domain" description="DUF7646" evidence="12">
    <location>
        <begin position="362"/>
        <end position="443"/>
    </location>
</feature>
<dbReference type="InterPro" id="IPR056020">
    <property type="entry name" value="DUF7599"/>
</dbReference>
<feature type="region of interest" description="Disordered" evidence="6">
    <location>
        <begin position="1067"/>
        <end position="1087"/>
    </location>
</feature>